<evidence type="ECO:0000313" key="1">
    <source>
        <dbReference type="EMBL" id="MBT9313462.1"/>
    </source>
</evidence>
<dbReference type="EMBL" id="JADOER010000013">
    <property type="protein sequence ID" value="MBT9313462.1"/>
    <property type="molecule type" value="Genomic_DNA"/>
</dbReference>
<name>A0ABS5Y6K9_9CYAN</name>
<sequence length="71" mass="7585">MDKVRVNITIDDAHADQMDQMAEQLKGAGLEIEQTLSTLGIVTGSIEKDKVSALSEITGVEAVEEDRAVGL</sequence>
<gene>
    <name evidence="1" type="ORF">IXB28_14710</name>
</gene>
<comment type="caution">
    <text evidence="1">The sequence shown here is derived from an EMBL/GenBank/DDBJ whole genome shotgun (WGS) entry which is preliminary data.</text>
</comment>
<accession>A0ABS5Y6K9</accession>
<proteinExistence type="predicted"/>
<dbReference type="Gene3D" id="3.30.70.80">
    <property type="entry name" value="Peptidase S8 propeptide/proteinase inhibitor I9"/>
    <property type="match status" value="1"/>
</dbReference>
<dbReference type="InterPro" id="IPR037045">
    <property type="entry name" value="S8pro/Inhibitor_I9_sf"/>
</dbReference>
<reference evidence="1 2" key="1">
    <citation type="journal article" date="2021" name="Mar. Drugs">
        <title>Genome Reduction and Secondary Metabolism of the Marine Sponge-Associated Cyanobacterium Leptothoe.</title>
        <authorList>
            <person name="Konstantinou D."/>
            <person name="Popin R.V."/>
            <person name="Fewer D.P."/>
            <person name="Sivonen K."/>
            <person name="Gkelis S."/>
        </authorList>
    </citation>
    <scope>NUCLEOTIDE SEQUENCE [LARGE SCALE GENOMIC DNA]</scope>
    <source>
        <strain evidence="1 2">TAU-MAC 1615</strain>
    </source>
</reference>
<organism evidence="1 2">
    <name type="scientific">Leptothoe kymatousa TAU-MAC 1615</name>
    <dbReference type="NCBI Taxonomy" id="2364775"/>
    <lineage>
        <taxon>Bacteria</taxon>
        <taxon>Bacillati</taxon>
        <taxon>Cyanobacteriota</taxon>
        <taxon>Cyanophyceae</taxon>
        <taxon>Nodosilineales</taxon>
        <taxon>Cymatolegaceae</taxon>
        <taxon>Leptothoe</taxon>
        <taxon>Leptothoe kymatousa</taxon>
    </lineage>
</organism>
<dbReference type="Proteomes" id="UP001196661">
    <property type="component" value="Unassembled WGS sequence"/>
</dbReference>
<evidence type="ECO:0000313" key="2">
    <source>
        <dbReference type="Proteomes" id="UP001196661"/>
    </source>
</evidence>
<protein>
    <submittedName>
        <fullName evidence="1">Ketohydroxyglutarate aldolase</fullName>
    </submittedName>
</protein>
<keyword evidence="2" id="KW-1185">Reference proteome</keyword>